<reference evidence="1 2" key="1">
    <citation type="submission" date="2015-10" db="EMBL/GenBank/DDBJ databases">
        <title>Draft genome sequence of Salegentibacter salinarum KCTC 12975.</title>
        <authorList>
            <person name="Lin W."/>
            <person name="Zheng Q."/>
        </authorList>
    </citation>
    <scope>NUCLEOTIDE SEQUENCE [LARGE SCALE GENOMIC DNA]</scope>
    <source>
        <strain evidence="1 2">KCTC 12975</strain>
    </source>
</reference>
<comment type="caution">
    <text evidence="1">The sequence shown here is derived from an EMBL/GenBank/DDBJ whole genome shotgun (WGS) entry which is preliminary data.</text>
</comment>
<proteinExistence type="predicted"/>
<dbReference type="AlphaFoldDB" id="A0A2N0TNY8"/>
<dbReference type="Proteomes" id="UP000232673">
    <property type="component" value="Unassembled WGS sequence"/>
</dbReference>
<evidence type="ECO:0000313" key="2">
    <source>
        <dbReference type="Proteomes" id="UP000232673"/>
    </source>
</evidence>
<keyword evidence="2" id="KW-1185">Reference proteome</keyword>
<dbReference type="EMBL" id="LKTS01000046">
    <property type="protein sequence ID" value="PKD16459.1"/>
    <property type="molecule type" value="Genomic_DNA"/>
</dbReference>
<sequence>MYVFNFSYFFKYSNLQLNKKQLILLLPALPGININGTREITKSFSQPKCIGHQGFKENQSL</sequence>
<protein>
    <submittedName>
        <fullName evidence="1">Uncharacterized protein</fullName>
    </submittedName>
</protein>
<organism evidence="1 2">
    <name type="scientific">Salegentibacter salinarum</name>
    <dbReference type="NCBI Taxonomy" id="447422"/>
    <lineage>
        <taxon>Bacteria</taxon>
        <taxon>Pseudomonadati</taxon>
        <taxon>Bacteroidota</taxon>
        <taxon>Flavobacteriia</taxon>
        <taxon>Flavobacteriales</taxon>
        <taxon>Flavobacteriaceae</taxon>
        <taxon>Salegentibacter</taxon>
    </lineage>
</organism>
<evidence type="ECO:0000313" key="1">
    <source>
        <dbReference type="EMBL" id="PKD16459.1"/>
    </source>
</evidence>
<name>A0A2N0TNY8_9FLAO</name>
<gene>
    <name evidence="1" type="ORF">APR41_08940</name>
</gene>
<accession>A0A2N0TNY8</accession>